<dbReference type="Pfam" id="PF03514">
    <property type="entry name" value="GRAS"/>
    <property type="match status" value="1"/>
</dbReference>
<reference evidence="5" key="1">
    <citation type="submission" date="2022-05" db="EMBL/GenBank/DDBJ databases">
        <title>The Musa troglodytarum L. genome provides insights into the mechanism of non-climacteric behaviour and enrichment of carotenoids.</title>
        <authorList>
            <person name="Wang J."/>
        </authorList>
    </citation>
    <scope>NUCLEOTIDE SEQUENCE</scope>
    <source>
        <tissue evidence="5">Leaf</tissue>
    </source>
</reference>
<keyword evidence="2" id="KW-0804">Transcription</keyword>
<feature type="compositionally biased region" description="Basic and acidic residues" evidence="4">
    <location>
        <begin position="82"/>
        <end position="91"/>
    </location>
</feature>
<feature type="compositionally biased region" description="Low complexity" evidence="4">
    <location>
        <begin position="93"/>
        <end position="115"/>
    </location>
</feature>
<dbReference type="PROSITE" id="PS50985">
    <property type="entry name" value="GRAS"/>
    <property type="match status" value="1"/>
</dbReference>
<feature type="short sequence motif" description="VHIID" evidence="3">
    <location>
        <begin position="498"/>
        <end position="502"/>
    </location>
</feature>
<dbReference type="PANTHER" id="PTHR31636">
    <property type="entry name" value="OSJNBA0084A10.13 PROTEIN-RELATED"/>
    <property type="match status" value="1"/>
</dbReference>
<dbReference type="OrthoDB" id="666726at2759"/>
<gene>
    <name evidence="5" type="ORF">MUK42_10685</name>
</gene>
<sequence>MRTKFRWVWVLVGGDSSGLFVGFCGSGGGVADCSMGRGMPLALQEKGAPLQVLEGEEGLFWCAASSATASHNSNSNSKRKERAGEQERLVLEPRSVLESLRSPSPPSSASTLSPTRGGGRGGPASSDGSDSATPPAAEEARREEVLLPVPADEECSLGGAWEALLLEQAASIGRDQTFLRWIISEADNTSSVGHGGTRSHFDPALVLEGASVSAEVINPLPLTSSVLSASGATFGCGSVNPNSCFPPPAATTLPVPLSPMQPGVLFQESTEGKPFLCPSLLLAQQQQARFPHQSSVFLPLLQFIGHHGGQPPRHLGPSPRRRPAVDPFPVSRASELRRPNPPHQPGFSQEFNASACQLQPARAKPKLASGDEAPPAARAVAQQPQALGDQLFKAAELIEAGNTVSARGILARLNHQLPFPVGKPLLRSAFYFKEALHLVARHFPHPLPPLPNPISTPLDVVLKLGTYKTFSDVSPIVQFAIFTCIQPLLEALDGARCIHIIDFDIGVGMQWSVFMQELAQRWSSTMAATPCLKISAFTSFCTHHPLELHLIHQNLCHFAGSLSIPFEFNFLSLDPFDPSVLLQRCSAVDEAIAVNLPVGCAIRPPIPTLVGFVKQLSPKILVSVDHGCDRIDLPFAHHILHAFQSLTVLLDSIDAAGANQDAANKFEQFLVRPRVESAVLGHHCLSEKMLPWRTLFASAGFVPMQFSNFTEMQAECLLKRVLVRGFHVEKRQSSLSLCWQHGELISVSAWKC</sequence>
<keyword evidence="1" id="KW-0805">Transcription regulation</keyword>
<feature type="region of interest" description="Disordered" evidence="4">
    <location>
        <begin position="308"/>
        <end position="327"/>
    </location>
</feature>
<organism evidence="5 6">
    <name type="scientific">Musa troglodytarum</name>
    <name type="common">fe'i banana</name>
    <dbReference type="NCBI Taxonomy" id="320322"/>
    <lineage>
        <taxon>Eukaryota</taxon>
        <taxon>Viridiplantae</taxon>
        <taxon>Streptophyta</taxon>
        <taxon>Embryophyta</taxon>
        <taxon>Tracheophyta</taxon>
        <taxon>Spermatophyta</taxon>
        <taxon>Magnoliopsida</taxon>
        <taxon>Liliopsida</taxon>
        <taxon>Zingiberales</taxon>
        <taxon>Musaceae</taxon>
        <taxon>Musa</taxon>
    </lineage>
</organism>
<feature type="region of interest" description="Disordered" evidence="4">
    <location>
        <begin position="359"/>
        <end position="378"/>
    </location>
</feature>
<evidence type="ECO:0000313" key="6">
    <source>
        <dbReference type="Proteomes" id="UP001055439"/>
    </source>
</evidence>
<feature type="region of interest" description="SAW" evidence="3">
    <location>
        <begin position="680"/>
        <end position="751"/>
    </location>
</feature>
<evidence type="ECO:0000256" key="1">
    <source>
        <dbReference type="ARBA" id="ARBA00023015"/>
    </source>
</evidence>
<protein>
    <submittedName>
        <fullName evidence="5">GRAS domain family</fullName>
    </submittedName>
</protein>
<evidence type="ECO:0000256" key="2">
    <source>
        <dbReference type="ARBA" id="ARBA00023163"/>
    </source>
</evidence>
<evidence type="ECO:0000313" key="5">
    <source>
        <dbReference type="EMBL" id="URE20921.1"/>
    </source>
</evidence>
<name>A0A9E7GSL1_9LILI</name>
<feature type="region of interest" description="Disordered" evidence="4">
    <location>
        <begin position="69"/>
        <end position="149"/>
    </location>
</feature>
<comment type="similarity">
    <text evidence="3">Belongs to the GRAS family.</text>
</comment>
<dbReference type="InterPro" id="IPR005202">
    <property type="entry name" value="TF_GRAS"/>
</dbReference>
<dbReference type="AlphaFoldDB" id="A0A9E7GSL1"/>
<comment type="caution">
    <text evidence="3">Lacks conserved residue(s) required for the propagation of feature annotation.</text>
</comment>
<evidence type="ECO:0000256" key="3">
    <source>
        <dbReference type="PROSITE-ProRule" id="PRU01191"/>
    </source>
</evidence>
<dbReference type="EMBL" id="CP097509">
    <property type="protein sequence ID" value="URE20921.1"/>
    <property type="molecule type" value="Genomic_DNA"/>
</dbReference>
<keyword evidence="6" id="KW-1185">Reference proteome</keyword>
<proteinExistence type="inferred from homology"/>
<feature type="region of interest" description="Leucine repeat II (LRII)" evidence="3">
    <location>
        <begin position="550"/>
        <end position="582"/>
    </location>
</feature>
<evidence type="ECO:0000256" key="4">
    <source>
        <dbReference type="SAM" id="MobiDB-lite"/>
    </source>
</evidence>
<feature type="compositionally biased region" description="Low complexity" evidence="4">
    <location>
        <begin position="123"/>
        <end position="137"/>
    </location>
</feature>
<dbReference type="Proteomes" id="UP001055439">
    <property type="component" value="Chromosome 7"/>
</dbReference>
<accession>A0A9E7GSL1</accession>